<name>A0ABN3QSN9_9ACTN</name>
<feature type="region of interest" description="Disordered" evidence="1">
    <location>
        <begin position="41"/>
        <end position="62"/>
    </location>
</feature>
<gene>
    <name evidence="2" type="ORF">GCM10010307_29310</name>
</gene>
<reference evidence="2 3" key="1">
    <citation type="journal article" date="2019" name="Int. J. Syst. Evol. Microbiol.">
        <title>The Global Catalogue of Microorganisms (GCM) 10K type strain sequencing project: providing services to taxonomists for standard genome sequencing and annotation.</title>
        <authorList>
            <consortium name="The Broad Institute Genomics Platform"/>
            <consortium name="The Broad Institute Genome Sequencing Center for Infectious Disease"/>
            <person name="Wu L."/>
            <person name="Ma J."/>
        </authorList>
    </citation>
    <scope>NUCLEOTIDE SEQUENCE [LARGE SCALE GENOMIC DNA]</scope>
    <source>
        <strain evidence="2 3">JCM 4524</strain>
    </source>
</reference>
<keyword evidence="3" id="KW-1185">Reference proteome</keyword>
<comment type="caution">
    <text evidence="2">The sequence shown here is derived from an EMBL/GenBank/DDBJ whole genome shotgun (WGS) entry which is preliminary data.</text>
</comment>
<dbReference type="Proteomes" id="UP001500151">
    <property type="component" value="Unassembled WGS sequence"/>
</dbReference>
<organism evidence="2 3">
    <name type="scientific">Streptomyces vastus</name>
    <dbReference type="NCBI Taxonomy" id="285451"/>
    <lineage>
        <taxon>Bacteria</taxon>
        <taxon>Bacillati</taxon>
        <taxon>Actinomycetota</taxon>
        <taxon>Actinomycetes</taxon>
        <taxon>Kitasatosporales</taxon>
        <taxon>Streptomycetaceae</taxon>
        <taxon>Streptomyces</taxon>
    </lineage>
</organism>
<proteinExistence type="predicted"/>
<dbReference type="EMBL" id="BAAASJ010000031">
    <property type="protein sequence ID" value="GAA2634241.1"/>
    <property type="molecule type" value="Genomic_DNA"/>
</dbReference>
<accession>A0ABN3QSN9</accession>
<evidence type="ECO:0008006" key="4">
    <source>
        <dbReference type="Google" id="ProtNLM"/>
    </source>
</evidence>
<protein>
    <recommendedName>
        <fullName evidence="4">Integrase</fullName>
    </recommendedName>
</protein>
<evidence type="ECO:0000313" key="3">
    <source>
        <dbReference type="Proteomes" id="UP001500151"/>
    </source>
</evidence>
<evidence type="ECO:0000313" key="2">
    <source>
        <dbReference type="EMBL" id="GAA2634241.1"/>
    </source>
</evidence>
<evidence type="ECO:0000256" key="1">
    <source>
        <dbReference type="SAM" id="MobiDB-lite"/>
    </source>
</evidence>
<sequence length="62" mass="6512">MLNGMSWMEKAGPGRAAVIKRYSFLQQWSAALQQCSETGMITGEGRPGAQSLTAPAVTPAAT</sequence>